<feature type="transmembrane region" description="Helical" evidence="7">
    <location>
        <begin position="244"/>
        <end position="268"/>
    </location>
</feature>
<protein>
    <submittedName>
        <fullName evidence="9">ABC transporter, permease protein</fullName>
    </submittedName>
</protein>
<keyword evidence="3" id="KW-1003">Cell membrane</keyword>
<comment type="subcellular location">
    <subcellularLocation>
        <location evidence="1 7">Cell membrane</location>
        <topology evidence="1 7">Multi-pass membrane protein</topology>
    </subcellularLocation>
</comment>
<dbReference type="InterPro" id="IPR000515">
    <property type="entry name" value="MetI-like"/>
</dbReference>
<feature type="transmembrane region" description="Helical" evidence="7">
    <location>
        <begin position="15"/>
        <end position="35"/>
    </location>
</feature>
<dbReference type="STRING" id="411467.BACCAP_03410"/>
<proteinExistence type="inferred from homology"/>
<evidence type="ECO:0000259" key="8">
    <source>
        <dbReference type="PROSITE" id="PS50928"/>
    </source>
</evidence>
<dbReference type="InterPro" id="IPR035906">
    <property type="entry name" value="MetI-like_sf"/>
</dbReference>
<keyword evidence="2 7" id="KW-0813">Transport</keyword>
<feature type="transmembrane region" description="Helical" evidence="7">
    <location>
        <begin position="280"/>
        <end position="304"/>
    </location>
</feature>
<sequence length="317" mass="34495">MRIAGGTAKRIIKRIINFILVIWGVVTLSFCLQVFTGTDPAEMIVRKVNVFATEEQIQAVREELGLDAPFLERYTDYIKGVLTGDLGTAITNRQPVIENIKDALPVTCMLVVMAMTWVIIFTVLIAAISVIRKGGIFDNVMRIICIIGICVPSFWLALILLTVFAVQIPIFSVISDGSFKSLILPSVAMAVPIICIAARVLRAAVLNELKSDYVTYARARGFSNAQIVYGEVLRNALPAAITLFAQYCAALFGTSALVESVFSIQGLGIYLMESCESMDIYGISGSILVCGVLFVLFNTLADLLSSAICPAYRRKAA</sequence>
<evidence type="ECO:0000256" key="5">
    <source>
        <dbReference type="ARBA" id="ARBA00022989"/>
    </source>
</evidence>
<evidence type="ECO:0000256" key="3">
    <source>
        <dbReference type="ARBA" id="ARBA00022475"/>
    </source>
</evidence>
<dbReference type="PROSITE" id="PS50928">
    <property type="entry name" value="ABC_TM1"/>
    <property type="match status" value="1"/>
</dbReference>
<evidence type="ECO:0000256" key="1">
    <source>
        <dbReference type="ARBA" id="ARBA00004651"/>
    </source>
</evidence>
<dbReference type="Pfam" id="PF19300">
    <property type="entry name" value="BPD_transp_1_N"/>
    <property type="match status" value="1"/>
</dbReference>
<feature type="transmembrane region" description="Helical" evidence="7">
    <location>
        <begin position="103"/>
        <end position="131"/>
    </location>
</feature>
<dbReference type="AlphaFoldDB" id="A6NYV9"/>
<dbReference type="Proteomes" id="UP000003639">
    <property type="component" value="Unassembled WGS sequence"/>
</dbReference>
<feature type="transmembrane region" description="Helical" evidence="7">
    <location>
        <begin position="182"/>
        <end position="201"/>
    </location>
</feature>
<dbReference type="RefSeq" id="WP_006573914.1">
    <property type="nucleotide sequence ID" value="NZ_AAXG02000032.1"/>
</dbReference>
<evidence type="ECO:0000256" key="7">
    <source>
        <dbReference type="RuleBase" id="RU363032"/>
    </source>
</evidence>
<dbReference type="GO" id="GO:0005886">
    <property type="term" value="C:plasma membrane"/>
    <property type="evidence" value="ECO:0007669"/>
    <property type="project" value="UniProtKB-SubCell"/>
</dbReference>
<keyword evidence="5 7" id="KW-1133">Transmembrane helix</keyword>
<evidence type="ECO:0000256" key="4">
    <source>
        <dbReference type="ARBA" id="ARBA00022692"/>
    </source>
</evidence>
<dbReference type="Pfam" id="PF00528">
    <property type="entry name" value="BPD_transp_1"/>
    <property type="match status" value="1"/>
</dbReference>
<dbReference type="PANTHER" id="PTHR43163:SF6">
    <property type="entry name" value="DIPEPTIDE TRANSPORT SYSTEM PERMEASE PROTEIN DPPB-RELATED"/>
    <property type="match status" value="1"/>
</dbReference>
<evidence type="ECO:0000256" key="2">
    <source>
        <dbReference type="ARBA" id="ARBA00022448"/>
    </source>
</evidence>
<dbReference type="SUPFAM" id="SSF161098">
    <property type="entry name" value="MetI-like"/>
    <property type="match status" value="1"/>
</dbReference>
<dbReference type="eggNOG" id="COG0601">
    <property type="taxonomic scope" value="Bacteria"/>
</dbReference>
<evidence type="ECO:0000313" key="9">
    <source>
        <dbReference type="EMBL" id="EDM98608.1"/>
    </source>
</evidence>
<reference evidence="9 10" key="1">
    <citation type="submission" date="2007-04" db="EMBL/GenBank/DDBJ databases">
        <authorList>
            <person name="Fulton L."/>
            <person name="Clifton S."/>
            <person name="Fulton B."/>
            <person name="Xu J."/>
            <person name="Minx P."/>
            <person name="Pepin K.H."/>
            <person name="Johnson M."/>
            <person name="Thiruvilangam P."/>
            <person name="Bhonagiri V."/>
            <person name="Nash W.E."/>
            <person name="Mardis E.R."/>
            <person name="Wilson R.K."/>
        </authorList>
    </citation>
    <scope>NUCLEOTIDE SEQUENCE [LARGE SCALE GENOMIC DNA]</scope>
    <source>
        <strain evidence="9 10">ATCC 29799</strain>
    </source>
</reference>
<comment type="caution">
    <text evidence="9">The sequence shown here is derived from an EMBL/GenBank/DDBJ whole genome shotgun (WGS) entry which is preliminary data.</text>
</comment>
<dbReference type="EMBL" id="AAXG02000032">
    <property type="protein sequence ID" value="EDM98608.1"/>
    <property type="molecule type" value="Genomic_DNA"/>
</dbReference>
<dbReference type="GO" id="GO:0055085">
    <property type="term" value="P:transmembrane transport"/>
    <property type="evidence" value="ECO:0007669"/>
    <property type="project" value="InterPro"/>
</dbReference>
<organism evidence="9 10">
    <name type="scientific">Pseudoflavonifractor capillosus ATCC 29799</name>
    <dbReference type="NCBI Taxonomy" id="411467"/>
    <lineage>
        <taxon>Bacteria</taxon>
        <taxon>Bacillati</taxon>
        <taxon>Bacillota</taxon>
        <taxon>Clostridia</taxon>
        <taxon>Eubacteriales</taxon>
        <taxon>Oscillospiraceae</taxon>
        <taxon>Pseudoflavonifractor</taxon>
    </lineage>
</organism>
<evidence type="ECO:0000256" key="6">
    <source>
        <dbReference type="ARBA" id="ARBA00023136"/>
    </source>
</evidence>
<comment type="similarity">
    <text evidence="7">Belongs to the binding-protein-dependent transport system permease family.</text>
</comment>
<keyword evidence="4 7" id="KW-0812">Transmembrane</keyword>
<dbReference type="OrthoDB" id="9769919at2"/>
<name>A6NYV9_9FIRM</name>
<gene>
    <name evidence="9" type="ORF">BACCAP_03410</name>
</gene>
<dbReference type="Gene3D" id="1.10.3720.10">
    <property type="entry name" value="MetI-like"/>
    <property type="match status" value="1"/>
</dbReference>
<dbReference type="CDD" id="cd06261">
    <property type="entry name" value="TM_PBP2"/>
    <property type="match status" value="1"/>
</dbReference>
<keyword evidence="6 7" id="KW-0472">Membrane</keyword>
<dbReference type="PANTHER" id="PTHR43163">
    <property type="entry name" value="DIPEPTIDE TRANSPORT SYSTEM PERMEASE PROTEIN DPPB-RELATED"/>
    <property type="match status" value="1"/>
</dbReference>
<keyword evidence="10" id="KW-1185">Reference proteome</keyword>
<reference evidence="9 10" key="2">
    <citation type="submission" date="2007-06" db="EMBL/GenBank/DDBJ databases">
        <title>Draft genome sequence of Pseudoflavonifractor capillosus ATCC 29799.</title>
        <authorList>
            <person name="Sudarsanam P."/>
            <person name="Ley R."/>
            <person name="Guruge J."/>
            <person name="Turnbaugh P.J."/>
            <person name="Mahowald M."/>
            <person name="Liep D."/>
            <person name="Gordon J."/>
        </authorList>
    </citation>
    <scope>NUCLEOTIDE SEQUENCE [LARGE SCALE GENOMIC DNA]</scope>
    <source>
        <strain evidence="9 10">ATCC 29799</strain>
    </source>
</reference>
<evidence type="ECO:0000313" key="10">
    <source>
        <dbReference type="Proteomes" id="UP000003639"/>
    </source>
</evidence>
<accession>A6NYV9</accession>
<feature type="transmembrane region" description="Helical" evidence="7">
    <location>
        <begin position="143"/>
        <end position="170"/>
    </location>
</feature>
<feature type="domain" description="ABC transmembrane type-1" evidence="8">
    <location>
        <begin position="104"/>
        <end position="305"/>
    </location>
</feature>
<dbReference type="InterPro" id="IPR045621">
    <property type="entry name" value="BPD_transp_1_N"/>
</dbReference>